<organism evidence="1 2">
    <name type="scientific">Desulfocapsa sulfexigens (strain DSM 10523 / SB164P1)</name>
    <dbReference type="NCBI Taxonomy" id="1167006"/>
    <lineage>
        <taxon>Bacteria</taxon>
        <taxon>Pseudomonadati</taxon>
        <taxon>Thermodesulfobacteriota</taxon>
        <taxon>Desulfobulbia</taxon>
        <taxon>Desulfobulbales</taxon>
        <taxon>Desulfocapsaceae</taxon>
        <taxon>Desulfocapsa</taxon>
    </lineage>
</organism>
<dbReference type="eggNOG" id="COG1085">
    <property type="taxonomic scope" value="Bacteria"/>
</dbReference>
<name>M1P8P2_DESSD</name>
<dbReference type="HOGENOM" id="CLU_513625_0_0_7"/>
<dbReference type="STRING" id="1167006.UWK_03327"/>
<dbReference type="Proteomes" id="UP000011721">
    <property type="component" value="Chromosome"/>
</dbReference>
<accession>M1P8P2</accession>
<sequence>MTLRSSVTPQKQFIYGIHKPDYIATNLRLETSINSLGHLDSGDVYSNQANFPANDVKVTDGDWIFEIPNPFSFRGTTFIDKEWADNSANNPQKISLPPTQKLSLSTLLEKEQIPDSLFDKLPAPLHLSLATTSTDPQDLIRLAELSCCIEKDTNGIPTGLRYKTDSHGKTRAVINDHALFEAVANNPALPDTYKLVMVLRPGAQGGSEIVGEFNDMKESHVFEYLRRNSYIAGGHYAANMADDAVRYSIDRLSEADITGLRHLYYQRSFVRLACHLGIADNKEQKSYSMDALEILRKKILQSLSPETSPDISATLWGWNFGFDYAPTRYRLHASHQQIHQQYAMLPQNVASFSGNLHISSGSIPSFGCGDMVAEMIQNYRRETHSDFFSDYLACIRNNIRMDERNDLESSLILWENEHAILFVPKAQTSQWELQLMALRNTNTDIIGNILEADTASRISLDRGIFLAQKVLAGLGAKMVTSIEYPKRIGNAGEPGQHLLYSFLPRLPESPGAFSEAQLRFINGHYPEDFAAVCRQQLQK</sequence>
<dbReference type="AlphaFoldDB" id="M1P8P2"/>
<dbReference type="KEGG" id="dsf:UWK_03327"/>
<dbReference type="OrthoDB" id="5428638at2"/>
<dbReference type="EMBL" id="CP003985">
    <property type="protein sequence ID" value="AGF79848.1"/>
    <property type="molecule type" value="Genomic_DNA"/>
</dbReference>
<proteinExistence type="predicted"/>
<gene>
    <name evidence="1" type="ordered locus">UWK_03327</name>
</gene>
<evidence type="ECO:0000313" key="2">
    <source>
        <dbReference type="Proteomes" id="UP000011721"/>
    </source>
</evidence>
<keyword evidence="2" id="KW-1185">Reference proteome</keyword>
<dbReference type="RefSeq" id="WP_015405530.1">
    <property type="nucleotide sequence ID" value="NC_020304.1"/>
</dbReference>
<evidence type="ECO:0000313" key="1">
    <source>
        <dbReference type="EMBL" id="AGF79848.1"/>
    </source>
</evidence>
<protein>
    <submittedName>
        <fullName evidence="1">Uncharacterized protein</fullName>
    </submittedName>
</protein>
<dbReference type="PATRIC" id="fig|1167006.5.peg.3586"/>
<reference evidence="2" key="1">
    <citation type="journal article" date="2013" name="Stand. Genomic Sci.">
        <title>Complete genome sequence of Desulfocapsa sulfexigens, a marine deltaproteobacterium specialized in disproportionating inorganic sulfur compounds.</title>
        <authorList>
            <person name="Finster K.W."/>
            <person name="Kjeldsen K.U."/>
            <person name="Kube M."/>
            <person name="Reinhardt R."/>
            <person name="Mussmann M."/>
            <person name="Amann R."/>
            <person name="Schreiber L."/>
        </authorList>
    </citation>
    <scope>NUCLEOTIDE SEQUENCE [LARGE SCALE GENOMIC DNA]</scope>
    <source>
        <strain evidence="2">DSM 10523 / SB164P1</strain>
    </source>
</reference>